<evidence type="ECO:0000313" key="1">
    <source>
        <dbReference type="EMBL" id="KAI9186182.1"/>
    </source>
</evidence>
<reference evidence="1" key="1">
    <citation type="journal article" date="2022" name="Plant J.">
        <title>Strategies of tolerance reflected in two North American maple genomes.</title>
        <authorList>
            <person name="McEvoy S.L."/>
            <person name="Sezen U.U."/>
            <person name="Trouern-Trend A."/>
            <person name="McMahon S.M."/>
            <person name="Schaberg P.G."/>
            <person name="Yang J."/>
            <person name="Wegrzyn J.L."/>
            <person name="Swenson N.G."/>
        </authorList>
    </citation>
    <scope>NUCLEOTIDE SEQUENCE</scope>
    <source>
        <strain evidence="1">91603</strain>
    </source>
</reference>
<dbReference type="Proteomes" id="UP001064489">
    <property type="component" value="Chromosome 3"/>
</dbReference>
<organism evidence="1 2">
    <name type="scientific">Acer negundo</name>
    <name type="common">Box elder</name>
    <dbReference type="NCBI Taxonomy" id="4023"/>
    <lineage>
        <taxon>Eukaryota</taxon>
        <taxon>Viridiplantae</taxon>
        <taxon>Streptophyta</taxon>
        <taxon>Embryophyta</taxon>
        <taxon>Tracheophyta</taxon>
        <taxon>Spermatophyta</taxon>
        <taxon>Magnoliopsida</taxon>
        <taxon>eudicotyledons</taxon>
        <taxon>Gunneridae</taxon>
        <taxon>Pentapetalae</taxon>
        <taxon>rosids</taxon>
        <taxon>malvids</taxon>
        <taxon>Sapindales</taxon>
        <taxon>Sapindaceae</taxon>
        <taxon>Hippocastanoideae</taxon>
        <taxon>Acereae</taxon>
        <taxon>Acer</taxon>
    </lineage>
</organism>
<gene>
    <name evidence="1" type="ORF">LWI28_014499</name>
</gene>
<comment type="caution">
    <text evidence="1">The sequence shown here is derived from an EMBL/GenBank/DDBJ whole genome shotgun (WGS) entry which is preliminary data.</text>
</comment>
<evidence type="ECO:0000313" key="2">
    <source>
        <dbReference type="Proteomes" id="UP001064489"/>
    </source>
</evidence>
<name>A0AAD5NY37_ACENE</name>
<keyword evidence="2" id="KW-1185">Reference proteome</keyword>
<dbReference type="EMBL" id="JAJSOW010000100">
    <property type="protein sequence ID" value="KAI9186182.1"/>
    <property type="molecule type" value="Genomic_DNA"/>
</dbReference>
<protein>
    <submittedName>
        <fullName evidence="1">Uncharacterized protein</fullName>
    </submittedName>
</protein>
<reference evidence="1" key="2">
    <citation type="submission" date="2023-02" db="EMBL/GenBank/DDBJ databases">
        <authorList>
            <person name="Swenson N.G."/>
            <person name="Wegrzyn J.L."/>
            <person name="Mcevoy S.L."/>
        </authorList>
    </citation>
    <scope>NUCLEOTIDE SEQUENCE</scope>
    <source>
        <strain evidence="1">91603</strain>
        <tissue evidence="1">Leaf</tissue>
    </source>
</reference>
<dbReference type="AlphaFoldDB" id="A0AAD5NY37"/>
<accession>A0AAD5NY37</accession>
<proteinExistence type="predicted"/>
<sequence>MCIIQEERNSSLTWDLEVEVAKVIDKGVALGYNFNKNEKNDVNEVDRREVAGVVSVSSGIERYEREVHLDKTMKMRGRNKVYSIKKHEERSLKLSWNLEEEIAKVIETGVALGFNFNGKEKEIGGEVARREMEDEEKLRPVNQQLLVVSWQVSFSVDVSYLLEC</sequence>